<reference evidence="2" key="1">
    <citation type="journal article" date="2023" name="Plant J.">
        <title>The genome of the king protea, Protea cynaroides.</title>
        <authorList>
            <person name="Chang J."/>
            <person name="Duong T.A."/>
            <person name="Schoeman C."/>
            <person name="Ma X."/>
            <person name="Roodt D."/>
            <person name="Barker N."/>
            <person name="Li Z."/>
            <person name="Van de Peer Y."/>
            <person name="Mizrachi E."/>
        </authorList>
    </citation>
    <scope>NUCLEOTIDE SEQUENCE</scope>
    <source>
        <tissue evidence="2">Young leaves</tissue>
    </source>
</reference>
<accession>A0A9Q0KAB8</accession>
<evidence type="ECO:0000313" key="3">
    <source>
        <dbReference type="Proteomes" id="UP001141806"/>
    </source>
</evidence>
<keyword evidence="3" id="KW-1185">Reference proteome</keyword>
<sequence length="103" mass="11635">MRRRCNLTLSLLCFLTNTVSDTSNIARPTTRFYLPGKDPPLAKDLSIVEKLLSLQLEMVRTSVASKTSATSTSTLMETRLPVMVKSRQRAEMYGTEPSHCKRR</sequence>
<feature type="chain" id="PRO_5040115520" description="Secreted protein" evidence="1">
    <location>
        <begin position="22"/>
        <end position="103"/>
    </location>
</feature>
<keyword evidence="1" id="KW-0732">Signal</keyword>
<dbReference type="EMBL" id="JAMYWD010000007">
    <property type="protein sequence ID" value="KAJ4966784.1"/>
    <property type="molecule type" value="Genomic_DNA"/>
</dbReference>
<dbReference type="AlphaFoldDB" id="A0A9Q0KAB8"/>
<evidence type="ECO:0000313" key="2">
    <source>
        <dbReference type="EMBL" id="KAJ4966784.1"/>
    </source>
</evidence>
<organism evidence="2 3">
    <name type="scientific">Protea cynaroides</name>
    <dbReference type="NCBI Taxonomy" id="273540"/>
    <lineage>
        <taxon>Eukaryota</taxon>
        <taxon>Viridiplantae</taxon>
        <taxon>Streptophyta</taxon>
        <taxon>Embryophyta</taxon>
        <taxon>Tracheophyta</taxon>
        <taxon>Spermatophyta</taxon>
        <taxon>Magnoliopsida</taxon>
        <taxon>Proteales</taxon>
        <taxon>Proteaceae</taxon>
        <taxon>Protea</taxon>
    </lineage>
</organism>
<name>A0A9Q0KAB8_9MAGN</name>
<evidence type="ECO:0000256" key="1">
    <source>
        <dbReference type="SAM" id="SignalP"/>
    </source>
</evidence>
<proteinExistence type="predicted"/>
<dbReference type="Proteomes" id="UP001141806">
    <property type="component" value="Unassembled WGS sequence"/>
</dbReference>
<gene>
    <name evidence="2" type="ORF">NE237_018633</name>
</gene>
<feature type="signal peptide" evidence="1">
    <location>
        <begin position="1"/>
        <end position="21"/>
    </location>
</feature>
<evidence type="ECO:0008006" key="4">
    <source>
        <dbReference type="Google" id="ProtNLM"/>
    </source>
</evidence>
<comment type="caution">
    <text evidence="2">The sequence shown here is derived from an EMBL/GenBank/DDBJ whole genome shotgun (WGS) entry which is preliminary data.</text>
</comment>
<protein>
    <recommendedName>
        <fullName evidence="4">Secreted protein</fullName>
    </recommendedName>
</protein>